<evidence type="ECO:0000313" key="1">
    <source>
        <dbReference type="EMBL" id="VVC31001.1"/>
    </source>
</evidence>
<name>A0A5E4MNS7_9HEMI</name>
<dbReference type="EMBL" id="CABPRJ010000559">
    <property type="protein sequence ID" value="VVC31001.1"/>
    <property type="molecule type" value="Genomic_DNA"/>
</dbReference>
<proteinExistence type="predicted"/>
<keyword evidence="2" id="KW-1185">Reference proteome</keyword>
<gene>
    <name evidence="1" type="ORF">CINCED_3A019934</name>
</gene>
<dbReference type="Proteomes" id="UP000325440">
    <property type="component" value="Unassembled WGS sequence"/>
</dbReference>
<protein>
    <submittedName>
        <fullName evidence="1">Uncharacterized protein</fullName>
    </submittedName>
</protein>
<organism evidence="1 2">
    <name type="scientific">Cinara cedri</name>
    <dbReference type="NCBI Taxonomy" id="506608"/>
    <lineage>
        <taxon>Eukaryota</taxon>
        <taxon>Metazoa</taxon>
        <taxon>Ecdysozoa</taxon>
        <taxon>Arthropoda</taxon>
        <taxon>Hexapoda</taxon>
        <taxon>Insecta</taxon>
        <taxon>Pterygota</taxon>
        <taxon>Neoptera</taxon>
        <taxon>Paraneoptera</taxon>
        <taxon>Hemiptera</taxon>
        <taxon>Sternorrhyncha</taxon>
        <taxon>Aphidomorpha</taxon>
        <taxon>Aphidoidea</taxon>
        <taxon>Aphididae</taxon>
        <taxon>Lachninae</taxon>
        <taxon>Cinara</taxon>
    </lineage>
</organism>
<dbReference type="AlphaFoldDB" id="A0A5E4MNS7"/>
<sequence>MHKEIAAKIASGKPSEVLGILISCTEEACTTRQMSEEECGEFMNAFNANILSFPNSSIDVVHYLAGEIGSNIHAVNIDGNIPLHKPISSSCNLEDKSTIESADSVTMLQDSALVLVNNARHKEAPQLANGQGGEIISQVDLMV</sequence>
<reference evidence="1 2" key="1">
    <citation type="submission" date="2019-08" db="EMBL/GenBank/DDBJ databases">
        <authorList>
            <person name="Alioto T."/>
            <person name="Alioto T."/>
            <person name="Gomez Garrido J."/>
        </authorList>
    </citation>
    <scope>NUCLEOTIDE SEQUENCE [LARGE SCALE GENOMIC DNA]</scope>
</reference>
<accession>A0A5E4MNS7</accession>
<evidence type="ECO:0000313" key="2">
    <source>
        <dbReference type="Proteomes" id="UP000325440"/>
    </source>
</evidence>